<keyword evidence="2" id="KW-1185">Reference proteome</keyword>
<organism evidence="1 2">
    <name type="scientific">Phaeovulum veldkampii DSM 11550</name>
    <dbReference type="NCBI Taxonomy" id="1185920"/>
    <lineage>
        <taxon>Bacteria</taxon>
        <taxon>Pseudomonadati</taxon>
        <taxon>Pseudomonadota</taxon>
        <taxon>Alphaproteobacteria</taxon>
        <taxon>Rhodobacterales</taxon>
        <taxon>Paracoccaceae</taxon>
        <taxon>Phaeovulum</taxon>
    </lineage>
</organism>
<evidence type="ECO:0008006" key="3">
    <source>
        <dbReference type="Google" id="ProtNLM"/>
    </source>
</evidence>
<dbReference type="OrthoDB" id="7337972at2"/>
<evidence type="ECO:0000313" key="2">
    <source>
        <dbReference type="Proteomes" id="UP000241899"/>
    </source>
</evidence>
<dbReference type="AlphaFoldDB" id="A0A2T4JM45"/>
<gene>
    <name evidence="1" type="ORF">C5F46_02125</name>
</gene>
<accession>A0A2T4JM45</accession>
<name>A0A2T4JM45_9RHOB</name>
<reference evidence="1 2" key="1">
    <citation type="submission" date="2018-03" db="EMBL/GenBank/DDBJ databases">
        <title>Rhodobacter veldkampii.</title>
        <authorList>
            <person name="Meyer T.E."/>
            <person name="Miller S."/>
            <person name="Lodha T."/>
            <person name="Gandham S."/>
            <person name="Chintalapati S."/>
            <person name="Chintalapati V.R."/>
        </authorList>
    </citation>
    <scope>NUCLEOTIDE SEQUENCE [LARGE SCALE GENOMIC DNA]</scope>
    <source>
        <strain evidence="1 2">DSM 11550</strain>
    </source>
</reference>
<proteinExistence type="predicted"/>
<dbReference type="Proteomes" id="UP000241899">
    <property type="component" value="Unassembled WGS sequence"/>
</dbReference>
<comment type="caution">
    <text evidence="1">The sequence shown here is derived from an EMBL/GenBank/DDBJ whole genome shotgun (WGS) entry which is preliminary data.</text>
</comment>
<dbReference type="RefSeq" id="WP_107323713.1">
    <property type="nucleotide sequence ID" value="NZ_NHSP01000068.1"/>
</dbReference>
<sequence length="272" mass="30041">MAVIGISHVGGAVRETYVINALSALWRARGITVETGPGFPASADLCILHHDRTRIDPADIPSAPGGVEVLNRDVLDISKRLYSALILSPGDDWAGPVIIKTNLNCFGGPERRGARRRPLHEAQKLLARYDWNLARSLPKGVYPVLASIAEVPGWVWRREDLLVERFVPEREGDLFALRGWLFFGAASYGYRLFSTDPMVKTGTMVGHEFFDEVPPELEAARRSMGFDFGKFDYVVHDGRAILLDANKTPSFAGDPQSPRLQRLADAAAEFLA</sequence>
<dbReference type="EMBL" id="PZKF01000003">
    <property type="protein sequence ID" value="PTE18975.1"/>
    <property type="molecule type" value="Genomic_DNA"/>
</dbReference>
<protein>
    <recommendedName>
        <fullName evidence="3">ATP-grasp domain-containing protein</fullName>
    </recommendedName>
</protein>
<evidence type="ECO:0000313" key="1">
    <source>
        <dbReference type="EMBL" id="PTE18975.1"/>
    </source>
</evidence>